<feature type="region of interest" description="Disordered" evidence="1">
    <location>
        <begin position="92"/>
        <end position="132"/>
    </location>
</feature>
<sequence length="132" mass="12866">MAAQAVTEPTGKKIGSTTVGATAGTGLAGAAAVVLVWILGEAGVDVPTEVAAALAVLIGGIGTLIGGKLVPSNQVRTETQIVPVAEGSVMEKNAAAGIPDGTGEHRAEPAGSTVADDPDSDLVVTDTTVRVP</sequence>
<protein>
    <recommendedName>
        <fullName evidence="5">Holin</fullName>
    </recommendedName>
</protein>
<gene>
    <name evidence="3" type="ORF">GKZ75_09605</name>
</gene>
<proteinExistence type="predicted"/>
<evidence type="ECO:0000313" key="4">
    <source>
        <dbReference type="Proteomes" id="UP000471026"/>
    </source>
</evidence>
<comment type="caution">
    <text evidence="3">The sequence shown here is derived from an EMBL/GenBank/DDBJ whole genome shotgun (WGS) entry which is preliminary data.</text>
</comment>
<evidence type="ECO:0008006" key="5">
    <source>
        <dbReference type="Google" id="ProtNLM"/>
    </source>
</evidence>
<keyword evidence="2" id="KW-1133">Transmembrane helix</keyword>
<accession>A0A6N9QYY4</accession>
<evidence type="ECO:0000256" key="2">
    <source>
        <dbReference type="SAM" id="Phobius"/>
    </source>
</evidence>
<keyword evidence="2" id="KW-0472">Membrane</keyword>
<organism evidence="3 4">
    <name type="scientific">Kocuria marina subsp. indica</name>
    <dbReference type="NCBI Taxonomy" id="1049583"/>
    <lineage>
        <taxon>Bacteria</taxon>
        <taxon>Bacillati</taxon>
        <taxon>Actinomycetota</taxon>
        <taxon>Actinomycetes</taxon>
        <taxon>Micrococcales</taxon>
        <taxon>Micrococcaceae</taxon>
        <taxon>Kocuria</taxon>
    </lineage>
</organism>
<dbReference type="Proteomes" id="UP000471026">
    <property type="component" value="Unassembled WGS sequence"/>
</dbReference>
<reference evidence="3 4" key="1">
    <citation type="submission" date="2019-11" db="EMBL/GenBank/DDBJ databases">
        <title>Draft genome sequence of Kocuria indica DP-K7, a methyl red degrading Actinobacterium.</title>
        <authorList>
            <person name="Kumaran S."/>
            <person name="Tischler D."/>
            <person name="Ngo A.C.R."/>
            <person name="Schultes F."/>
        </authorList>
    </citation>
    <scope>NUCLEOTIDE SEQUENCE [LARGE SCALE GENOMIC DNA]</scope>
    <source>
        <strain evidence="3 4">DP-K7</strain>
    </source>
</reference>
<name>A0A6N9QYY4_9MICC</name>
<dbReference type="RefSeq" id="WP_162229808.1">
    <property type="nucleotide sequence ID" value="NZ_WMHZ01000012.1"/>
</dbReference>
<keyword evidence="2" id="KW-0812">Transmembrane</keyword>
<evidence type="ECO:0000256" key="1">
    <source>
        <dbReference type="SAM" id="MobiDB-lite"/>
    </source>
</evidence>
<dbReference type="AlphaFoldDB" id="A0A6N9QYY4"/>
<feature type="transmembrane region" description="Helical" evidence="2">
    <location>
        <begin position="51"/>
        <end position="70"/>
    </location>
</feature>
<dbReference type="EMBL" id="WMHZ01000012">
    <property type="protein sequence ID" value="NDO78472.1"/>
    <property type="molecule type" value="Genomic_DNA"/>
</dbReference>
<feature type="transmembrane region" description="Helical" evidence="2">
    <location>
        <begin position="19"/>
        <end position="39"/>
    </location>
</feature>
<evidence type="ECO:0000313" key="3">
    <source>
        <dbReference type="EMBL" id="NDO78472.1"/>
    </source>
</evidence>